<dbReference type="GO" id="GO:0016301">
    <property type="term" value="F:kinase activity"/>
    <property type="evidence" value="ECO:0007669"/>
    <property type="project" value="UniProtKB-KW"/>
</dbReference>
<gene>
    <name evidence="2" type="ORF">K8U72_02635</name>
</gene>
<dbReference type="RefSeq" id="WP_274958663.1">
    <property type="nucleotide sequence ID" value="NZ_DYWQ01000041.1"/>
</dbReference>
<dbReference type="InterPro" id="IPR027417">
    <property type="entry name" value="P-loop_NTPase"/>
</dbReference>
<dbReference type="AlphaFoldDB" id="A0A921GE65"/>
<dbReference type="SUPFAM" id="SSF52540">
    <property type="entry name" value="P-loop containing nucleoside triphosphate hydrolases"/>
    <property type="match status" value="1"/>
</dbReference>
<dbReference type="Gene3D" id="3.40.50.300">
    <property type="entry name" value="P-loop containing nucleotide triphosphate hydrolases"/>
    <property type="match status" value="1"/>
</dbReference>
<evidence type="ECO:0000313" key="3">
    <source>
        <dbReference type="Proteomes" id="UP000697330"/>
    </source>
</evidence>
<reference evidence="2" key="1">
    <citation type="journal article" date="2021" name="PeerJ">
        <title>Extensive microbial diversity within the chicken gut microbiome revealed by metagenomics and culture.</title>
        <authorList>
            <person name="Gilroy R."/>
            <person name="Ravi A."/>
            <person name="Getino M."/>
            <person name="Pursley I."/>
            <person name="Horton D.L."/>
            <person name="Alikhan N.F."/>
            <person name="Baker D."/>
            <person name="Gharbi K."/>
            <person name="Hall N."/>
            <person name="Watson M."/>
            <person name="Adriaenssens E.M."/>
            <person name="Foster-Nyarko E."/>
            <person name="Jarju S."/>
            <person name="Secka A."/>
            <person name="Antonio M."/>
            <person name="Oren A."/>
            <person name="Chaudhuri R.R."/>
            <person name="La Ragione R."/>
            <person name="Hildebrand F."/>
            <person name="Pallen M.J."/>
        </authorList>
    </citation>
    <scope>NUCLEOTIDE SEQUENCE</scope>
    <source>
        <strain evidence="2">CHK124-7917</strain>
    </source>
</reference>
<feature type="compositionally biased region" description="Low complexity" evidence="1">
    <location>
        <begin position="169"/>
        <end position="186"/>
    </location>
</feature>
<dbReference type="PANTHER" id="PTHR37816">
    <property type="entry name" value="YALI0E33011P"/>
    <property type="match status" value="1"/>
</dbReference>
<evidence type="ECO:0000313" key="2">
    <source>
        <dbReference type="EMBL" id="HJF44667.1"/>
    </source>
</evidence>
<name>A0A921GE65_9ACTN</name>
<dbReference type="Proteomes" id="UP000697330">
    <property type="component" value="Unassembled WGS sequence"/>
</dbReference>
<keyword evidence="2" id="KW-0808">Transferase</keyword>
<sequence length="192" mass="21448">MERIAIVGSSGAGKSSLGRALRDITGLPLHYLDMVWHLPDGSHVAPERFDAEHAAIVAQPRWIIDGTYLRTLPERLERADTVFLLSLPTQECLDAVRSRIGRPREDLPWKETELDPEFERYVMEFREKKEPLVREALKRRPATCQLVELSSRAEIAAYLSRMERESHAATAAVATAATSATDQAGTRSKASP</sequence>
<keyword evidence="2" id="KW-0418">Kinase</keyword>
<dbReference type="InterPro" id="IPR052922">
    <property type="entry name" value="Cytidylate_Kinase-2"/>
</dbReference>
<organism evidence="2 3">
    <name type="scientific">Thermophilibacter provencensis</name>
    <dbReference type="NCBI Taxonomy" id="1852386"/>
    <lineage>
        <taxon>Bacteria</taxon>
        <taxon>Bacillati</taxon>
        <taxon>Actinomycetota</taxon>
        <taxon>Coriobacteriia</taxon>
        <taxon>Coriobacteriales</taxon>
        <taxon>Atopobiaceae</taxon>
        <taxon>Thermophilibacter</taxon>
    </lineage>
</organism>
<proteinExistence type="predicted"/>
<evidence type="ECO:0000256" key="1">
    <source>
        <dbReference type="SAM" id="MobiDB-lite"/>
    </source>
</evidence>
<protein>
    <submittedName>
        <fullName evidence="2">Adenylate kinase</fullName>
    </submittedName>
</protein>
<accession>A0A921GE65</accession>
<feature type="region of interest" description="Disordered" evidence="1">
    <location>
        <begin position="169"/>
        <end position="192"/>
    </location>
</feature>
<dbReference type="EMBL" id="DYWQ01000041">
    <property type="protein sequence ID" value="HJF44667.1"/>
    <property type="molecule type" value="Genomic_DNA"/>
</dbReference>
<comment type="caution">
    <text evidence="2">The sequence shown here is derived from an EMBL/GenBank/DDBJ whole genome shotgun (WGS) entry which is preliminary data.</text>
</comment>
<reference evidence="2" key="2">
    <citation type="submission" date="2021-09" db="EMBL/GenBank/DDBJ databases">
        <authorList>
            <person name="Gilroy R."/>
        </authorList>
    </citation>
    <scope>NUCLEOTIDE SEQUENCE</scope>
    <source>
        <strain evidence="2">CHK124-7917</strain>
    </source>
</reference>
<dbReference type="PANTHER" id="PTHR37816:SF2">
    <property type="entry name" value="DNA TOPOLOGY MODULATION PROTEIN FLAR-RELATED PROTEIN"/>
    <property type="match status" value="1"/>
</dbReference>